<feature type="compositionally biased region" description="Basic and acidic residues" evidence="1">
    <location>
        <begin position="166"/>
        <end position="199"/>
    </location>
</feature>
<dbReference type="EMBL" id="MIKG01000009">
    <property type="protein sequence ID" value="RAO69303.1"/>
    <property type="molecule type" value="Genomic_DNA"/>
</dbReference>
<keyword evidence="3" id="KW-1185">Reference proteome</keyword>
<dbReference type="OrthoDB" id="2253354at2759"/>
<protein>
    <submittedName>
        <fullName evidence="2">Uncharacterized protein</fullName>
    </submittedName>
</protein>
<evidence type="ECO:0000313" key="3">
    <source>
        <dbReference type="Proteomes" id="UP000249363"/>
    </source>
</evidence>
<gene>
    <name evidence="2" type="ORF">BHQ10_005315</name>
</gene>
<proteinExistence type="predicted"/>
<dbReference type="GeneID" id="63794531"/>
<evidence type="ECO:0000256" key="1">
    <source>
        <dbReference type="SAM" id="MobiDB-lite"/>
    </source>
</evidence>
<sequence>MSATLNMSSFAATARKHLYTPPWRTFRIPNVGLTMNKTFQVRLLSTAEAVPKIAQASTWQSIIPKFFRGGGSNISPKTRSKEWNPATFYVVIWTLIGSQAIQMLVLRKDFENYTRKADAKIRLLREVIQKVNNGETVDVERLLGTGDEVKEREWEEVLQEIENEDSVWRQKSHDQRSSDDDIWSDGKDKPKDPVMKSEKSTQPAVAPAAGTAKSARFY</sequence>
<organism evidence="2 3">
    <name type="scientific">Talaromyces amestolkiae</name>
    <dbReference type="NCBI Taxonomy" id="1196081"/>
    <lineage>
        <taxon>Eukaryota</taxon>
        <taxon>Fungi</taxon>
        <taxon>Dikarya</taxon>
        <taxon>Ascomycota</taxon>
        <taxon>Pezizomycotina</taxon>
        <taxon>Eurotiomycetes</taxon>
        <taxon>Eurotiomycetidae</taxon>
        <taxon>Eurotiales</taxon>
        <taxon>Trichocomaceae</taxon>
        <taxon>Talaromyces</taxon>
        <taxon>Talaromyces sect. Talaromyces</taxon>
    </lineage>
</organism>
<accession>A0A364L0G4</accession>
<dbReference type="InterPro" id="IPR035213">
    <property type="entry name" value="DUF5321"/>
</dbReference>
<comment type="caution">
    <text evidence="2">The sequence shown here is derived from an EMBL/GenBank/DDBJ whole genome shotgun (WGS) entry which is preliminary data.</text>
</comment>
<dbReference type="Proteomes" id="UP000249363">
    <property type="component" value="Unassembled WGS sequence"/>
</dbReference>
<feature type="region of interest" description="Disordered" evidence="1">
    <location>
        <begin position="165"/>
        <end position="218"/>
    </location>
</feature>
<dbReference type="AlphaFoldDB" id="A0A364L0G4"/>
<dbReference type="RefSeq" id="XP_040733819.1">
    <property type="nucleotide sequence ID" value="XM_040877778.1"/>
</dbReference>
<dbReference type="Pfam" id="PF17254">
    <property type="entry name" value="DUF5321"/>
    <property type="match status" value="1"/>
</dbReference>
<evidence type="ECO:0000313" key="2">
    <source>
        <dbReference type="EMBL" id="RAO69303.1"/>
    </source>
</evidence>
<name>A0A364L0G4_TALAM</name>
<reference evidence="2 3" key="1">
    <citation type="journal article" date="2017" name="Biotechnol. Biofuels">
        <title>Differential beta-glucosidase expression as a function of carbon source availability in Talaromyces amestolkiae: a genomic and proteomic approach.</title>
        <authorList>
            <person name="de Eugenio L.I."/>
            <person name="Mendez-Liter J.A."/>
            <person name="Nieto-Dominguez M."/>
            <person name="Alonso L."/>
            <person name="Gil-Munoz J."/>
            <person name="Barriuso J."/>
            <person name="Prieto A."/>
            <person name="Martinez M.J."/>
        </authorList>
    </citation>
    <scope>NUCLEOTIDE SEQUENCE [LARGE SCALE GENOMIC DNA]</scope>
    <source>
        <strain evidence="2 3">CIB</strain>
    </source>
</reference>